<dbReference type="InterPro" id="IPR028082">
    <property type="entry name" value="Peripla_BP_I"/>
</dbReference>
<keyword evidence="1" id="KW-1133">Transmembrane helix</keyword>
<feature type="transmembrane region" description="Helical" evidence="1">
    <location>
        <begin position="156"/>
        <end position="175"/>
    </location>
</feature>
<keyword evidence="1" id="KW-0472">Membrane</keyword>
<evidence type="ECO:0000256" key="1">
    <source>
        <dbReference type="SAM" id="Phobius"/>
    </source>
</evidence>
<sequence length="214" mass="24324">MPVSSSPATAESERWMAAVPESFLYTFRKPSRELSDTYYAFRMFGLVINETLAEQPQFNWSDGGRLGKQFCNRTIHFQSGSMFISADGERRNLMTLKQFQRNHSKCQFAFLQDPQTRTLTNVTTVQWVSGEPPTGYPRCGFENEKCQAARGGPANTALAVFLYGALPVLIFVPWWRSRILKFCVDDPDPPWWAIDCDSSKFCLSVKAVSMYVPT</sequence>
<gene>
    <name evidence="2" type="primary">RvY_06314-1</name>
    <name evidence="2" type="synonym">RvY_06314.1</name>
    <name evidence="2" type="ORF">RvY_06314</name>
</gene>
<comment type="caution">
    <text evidence="2">The sequence shown here is derived from an EMBL/GenBank/DDBJ whole genome shotgun (WGS) entry which is preliminary data.</text>
</comment>
<dbReference type="SUPFAM" id="SSF53822">
    <property type="entry name" value="Periplasmic binding protein-like I"/>
    <property type="match status" value="1"/>
</dbReference>
<dbReference type="Proteomes" id="UP000186922">
    <property type="component" value="Unassembled WGS sequence"/>
</dbReference>
<name>A0A1D1V1M8_RAMVA</name>
<protein>
    <submittedName>
        <fullName evidence="2">Uncharacterized protein</fullName>
    </submittedName>
</protein>
<evidence type="ECO:0000313" key="2">
    <source>
        <dbReference type="EMBL" id="GAU94565.1"/>
    </source>
</evidence>
<reference evidence="2 3" key="1">
    <citation type="journal article" date="2016" name="Nat. Commun.">
        <title>Extremotolerant tardigrade genome and improved radiotolerance of human cultured cells by tardigrade-unique protein.</title>
        <authorList>
            <person name="Hashimoto T."/>
            <person name="Horikawa D.D."/>
            <person name="Saito Y."/>
            <person name="Kuwahara H."/>
            <person name="Kozuka-Hata H."/>
            <person name="Shin-I T."/>
            <person name="Minakuchi Y."/>
            <person name="Ohishi K."/>
            <person name="Motoyama A."/>
            <person name="Aizu T."/>
            <person name="Enomoto A."/>
            <person name="Kondo K."/>
            <person name="Tanaka S."/>
            <person name="Hara Y."/>
            <person name="Koshikawa S."/>
            <person name="Sagara H."/>
            <person name="Miura T."/>
            <person name="Yokobori S."/>
            <person name="Miyagawa K."/>
            <person name="Suzuki Y."/>
            <person name="Kubo T."/>
            <person name="Oyama M."/>
            <person name="Kohara Y."/>
            <person name="Fujiyama A."/>
            <person name="Arakawa K."/>
            <person name="Katayama T."/>
            <person name="Toyoda A."/>
            <person name="Kunieda T."/>
        </authorList>
    </citation>
    <scope>NUCLEOTIDE SEQUENCE [LARGE SCALE GENOMIC DNA]</scope>
    <source>
        <strain evidence="2 3">YOKOZUNA-1</strain>
    </source>
</reference>
<evidence type="ECO:0000313" key="3">
    <source>
        <dbReference type="Proteomes" id="UP000186922"/>
    </source>
</evidence>
<dbReference type="EMBL" id="BDGG01000002">
    <property type="protein sequence ID" value="GAU94565.1"/>
    <property type="molecule type" value="Genomic_DNA"/>
</dbReference>
<accession>A0A1D1V1M8</accession>
<proteinExistence type="predicted"/>
<keyword evidence="3" id="KW-1185">Reference proteome</keyword>
<dbReference type="AlphaFoldDB" id="A0A1D1V1M8"/>
<dbReference type="STRING" id="947166.A0A1D1V1M8"/>
<keyword evidence="1" id="KW-0812">Transmembrane</keyword>
<organism evidence="2 3">
    <name type="scientific">Ramazzottius varieornatus</name>
    <name type="common">Water bear</name>
    <name type="synonym">Tardigrade</name>
    <dbReference type="NCBI Taxonomy" id="947166"/>
    <lineage>
        <taxon>Eukaryota</taxon>
        <taxon>Metazoa</taxon>
        <taxon>Ecdysozoa</taxon>
        <taxon>Tardigrada</taxon>
        <taxon>Eutardigrada</taxon>
        <taxon>Parachela</taxon>
        <taxon>Hypsibioidea</taxon>
        <taxon>Ramazzottiidae</taxon>
        <taxon>Ramazzottius</taxon>
    </lineage>
</organism>